<feature type="region of interest" description="Disordered" evidence="1">
    <location>
        <begin position="109"/>
        <end position="132"/>
    </location>
</feature>
<proteinExistence type="predicted"/>
<feature type="signal peptide" evidence="2">
    <location>
        <begin position="1"/>
        <end position="19"/>
    </location>
</feature>
<dbReference type="Proteomes" id="UP000031575">
    <property type="component" value="Unassembled WGS sequence"/>
</dbReference>
<protein>
    <submittedName>
        <fullName evidence="3">Uncharacterized protein</fullName>
    </submittedName>
</protein>
<dbReference type="EMBL" id="AWTV01000010">
    <property type="protein sequence ID" value="KIH87051.1"/>
    <property type="molecule type" value="Genomic_DNA"/>
</dbReference>
<name>A0A0C2ICL8_9PEZI</name>
<feature type="chain" id="PRO_5002162361" evidence="2">
    <location>
        <begin position="20"/>
        <end position="132"/>
    </location>
</feature>
<gene>
    <name evidence="3" type="ORF">SPBR_05406</name>
</gene>
<accession>A0A0C2ICL8</accession>
<comment type="caution">
    <text evidence="3">The sequence shown here is derived from an EMBL/GenBank/DDBJ whole genome shotgun (WGS) entry which is preliminary data.</text>
</comment>
<evidence type="ECO:0000256" key="1">
    <source>
        <dbReference type="SAM" id="MobiDB-lite"/>
    </source>
</evidence>
<dbReference type="HOGENOM" id="CLU_1918442_0_0_1"/>
<evidence type="ECO:0000313" key="3">
    <source>
        <dbReference type="EMBL" id="KIH87051.1"/>
    </source>
</evidence>
<dbReference type="AlphaFoldDB" id="A0A0C2ICL8"/>
<dbReference type="RefSeq" id="XP_040615061.1">
    <property type="nucleotide sequence ID" value="XM_040763683.1"/>
</dbReference>
<keyword evidence="4" id="KW-1185">Reference proteome</keyword>
<evidence type="ECO:0000256" key="2">
    <source>
        <dbReference type="SAM" id="SignalP"/>
    </source>
</evidence>
<evidence type="ECO:0000313" key="4">
    <source>
        <dbReference type="Proteomes" id="UP000031575"/>
    </source>
</evidence>
<sequence length="132" mass="14613">MYIAKALAALVLAGTSVTALVSPDVQRFSKDVEAEIYERDASAMGFARREDHPNPDMVSREVEDNVRRYVAVLMSRIHVDCHTLLDTCTSHTQCQLKSAECHGCHNHKCQEDREYSPSPPSSPGHGHGGHSR</sequence>
<reference evidence="3 4" key="1">
    <citation type="journal article" date="2014" name="BMC Genomics">
        <title>Comparative genomics of the major fungal agents of human and animal Sporotrichosis: Sporothrix schenckii and Sporothrix brasiliensis.</title>
        <authorList>
            <person name="Teixeira M.M."/>
            <person name="de Almeida L.G."/>
            <person name="Kubitschek-Barreira P."/>
            <person name="Alves F.L."/>
            <person name="Kioshima E.S."/>
            <person name="Abadio A.K."/>
            <person name="Fernandes L."/>
            <person name="Derengowski L.S."/>
            <person name="Ferreira K.S."/>
            <person name="Souza R.C."/>
            <person name="Ruiz J.C."/>
            <person name="de Andrade N.C."/>
            <person name="Paes H.C."/>
            <person name="Nicola A.M."/>
            <person name="Albuquerque P."/>
            <person name="Gerber A.L."/>
            <person name="Martins V.P."/>
            <person name="Peconick L.D."/>
            <person name="Neto A.V."/>
            <person name="Chaucanez C.B."/>
            <person name="Silva P.A."/>
            <person name="Cunha O.L."/>
            <person name="de Oliveira F.F."/>
            <person name="dos Santos T.C."/>
            <person name="Barros A.L."/>
            <person name="Soares M.A."/>
            <person name="de Oliveira L.M."/>
            <person name="Marini M.M."/>
            <person name="Villalobos-Duno H."/>
            <person name="Cunha M.M."/>
            <person name="de Hoog S."/>
            <person name="da Silveira J.F."/>
            <person name="Henrissat B."/>
            <person name="Nino-Vega G.A."/>
            <person name="Cisalpino P.S."/>
            <person name="Mora-Montes H.M."/>
            <person name="Almeida S.R."/>
            <person name="Stajich J.E."/>
            <person name="Lopes-Bezerra L.M."/>
            <person name="Vasconcelos A.T."/>
            <person name="Felipe M.S."/>
        </authorList>
    </citation>
    <scope>NUCLEOTIDE SEQUENCE [LARGE SCALE GENOMIC DNA]</scope>
    <source>
        <strain evidence="3 4">5110</strain>
    </source>
</reference>
<organism evidence="3 4">
    <name type="scientific">Sporothrix brasiliensis 5110</name>
    <dbReference type="NCBI Taxonomy" id="1398154"/>
    <lineage>
        <taxon>Eukaryota</taxon>
        <taxon>Fungi</taxon>
        <taxon>Dikarya</taxon>
        <taxon>Ascomycota</taxon>
        <taxon>Pezizomycotina</taxon>
        <taxon>Sordariomycetes</taxon>
        <taxon>Sordariomycetidae</taxon>
        <taxon>Ophiostomatales</taxon>
        <taxon>Ophiostomataceae</taxon>
        <taxon>Sporothrix</taxon>
    </lineage>
</organism>
<dbReference type="GeneID" id="63678604"/>
<dbReference type="VEuPathDB" id="FungiDB:SPBR_05406"/>
<keyword evidence="2" id="KW-0732">Signal</keyword>